<dbReference type="Proteomes" id="UP001431783">
    <property type="component" value="Unassembled WGS sequence"/>
</dbReference>
<dbReference type="PANTHER" id="PTHR23122">
    <property type="entry name" value="MEMBRANE-ASSOCIATED GUANYLATE KINASE MAGUK"/>
    <property type="match status" value="1"/>
</dbReference>
<gene>
    <name evidence="2" type="ORF">WA026_019257</name>
</gene>
<dbReference type="Gene3D" id="3.40.50.300">
    <property type="entry name" value="P-loop containing nucleotide triphosphate hydrolases"/>
    <property type="match status" value="1"/>
</dbReference>
<keyword evidence="3" id="KW-1185">Reference proteome</keyword>
<dbReference type="EMBL" id="JARQZJ010000043">
    <property type="protein sequence ID" value="KAK9877587.1"/>
    <property type="molecule type" value="Genomic_DNA"/>
</dbReference>
<dbReference type="AlphaFoldDB" id="A0AAW1U1H1"/>
<evidence type="ECO:0008006" key="4">
    <source>
        <dbReference type="Google" id="ProtNLM"/>
    </source>
</evidence>
<feature type="coiled-coil region" evidence="1">
    <location>
        <begin position="1"/>
        <end position="52"/>
    </location>
</feature>
<reference evidence="2 3" key="1">
    <citation type="submission" date="2023-03" db="EMBL/GenBank/DDBJ databases">
        <title>Genome insight into feeding habits of ladybird beetles.</title>
        <authorList>
            <person name="Li H.-S."/>
            <person name="Huang Y.-H."/>
            <person name="Pang H."/>
        </authorList>
    </citation>
    <scope>NUCLEOTIDE SEQUENCE [LARGE SCALE GENOMIC DNA]</scope>
    <source>
        <strain evidence="2">SYSU_2023b</strain>
        <tissue evidence="2">Whole body</tissue>
    </source>
</reference>
<evidence type="ECO:0000313" key="2">
    <source>
        <dbReference type="EMBL" id="KAK9877587.1"/>
    </source>
</evidence>
<organism evidence="2 3">
    <name type="scientific">Henosepilachna vigintioctopunctata</name>
    <dbReference type="NCBI Taxonomy" id="420089"/>
    <lineage>
        <taxon>Eukaryota</taxon>
        <taxon>Metazoa</taxon>
        <taxon>Ecdysozoa</taxon>
        <taxon>Arthropoda</taxon>
        <taxon>Hexapoda</taxon>
        <taxon>Insecta</taxon>
        <taxon>Pterygota</taxon>
        <taxon>Neoptera</taxon>
        <taxon>Endopterygota</taxon>
        <taxon>Coleoptera</taxon>
        <taxon>Polyphaga</taxon>
        <taxon>Cucujiformia</taxon>
        <taxon>Coccinelloidea</taxon>
        <taxon>Coccinellidae</taxon>
        <taxon>Epilachninae</taxon>
        <taxon>Epilachnini</taxon>
        <taxon>Henosepilachna</taxon>
    </lineage>
</organism>
<evidence type="ECO:0000313" key="3">
    <source>
        <dbReference type="Proteomes" id="UP001431783"/>
    </source>
</evidence>
<dbReference type="InterPro" id="IPR027417">
    <property type="entry name" value="P-loop_NTPase"/>
</dbReference>
<dbReference type="SUPFAM" id="SSF52540">
    <property type="entry name" value="P-loop containing nucleoside triphosphate hydrolases"/>
    <property type="match status" value="1"/>
</dbReference>
<sequence length="64" mass="7692">MDILEEELKDIIEKAREMEDKYGHFFDMVIINNDTERAYHQLLSEINSLEREPQWVPAAWVKVN</sequence>
<keyword evidence="1" id="KW-0175">Coiled coil</keyword>
<accession>A0AAW1U1H1</accession>
<comment type="caution">
    <text evidence="2">The sequence shown here is derived from an EMBL/GenBank/DDBJ whole genome shotgun (WGS) entry which is preliminary data.</text>
</comment>
<name>A0AAW1U1H1_9CUCU</name>
<dbReference type="InterPro" id="IPR050716">
    <property type="entry name" value="MAGUK"/>
</dbReference>
<proteinExistence type="predicted"/>
<protein>
    <recommendedName>
        <fullName evidence="4">Guanylate kinase-like domain-containing protein</fullName>
    </recommendedName>
</protein>
<evidence type="ECO:0000256" key="1">
    <source>
        <dbReference type="SAM" id="Coils"/>
    </source>
</evidence>